<dbReference type="Pfam" id="PF00069">
    <property type="entry name" value="Pkinase"/>
    <property type="match status" value="1"/>
</dbReference>
<feature type="compositionally biased region" description="Polar residues" evidence="10">
    <location>
        <begin position="366"/>
        <end position="379"/>
    </location>
</feature>
<dbReference type="GO" id="GO:0016301">
    <property type="term" value="F:kinase activity"/>
    <property type="evidence" value="ECO:0007669"/>
    <property type="project" value="UniProtKB-KW"/>
</dbReference>
<accession>A0ABQ8Z2J3</accession>
<dbReference type="EMBL" id="JAOAOG010000073">
    <property type="protein sequence ID" value="KAJ6251105.1"/>
    <property type="molecule type" value="Genomic_DNA"/>
</dbReference>
<evidence type="ECO:0000313" key="13">
    <source>
        <dbReference type="Proteomes" id="UP001150062"/>
    </source>
</evidence>
<keyword evidence="5 12" id="KW-0418">Kinase</keyword>
<comment type="catalytic activity">
    <reaction evidence="9">
        <text>[DNA-directed RNA polymerase] + ATP = phospho-[DNA-directed RNA polymerase] + ADP + H(+)</text>
        <dbReference type="Rhea" id="RHEA:10216"/>
        <dbReference type="Rhea" id="RHEA-COMP:11321"/>
        <dbReference type="Rhea" id="RHEA-COMP:11322"/>
        <dbReference type="ChEBI" id="CHEBI:15378"/>
        <dbReference type="ChEBI" id="CHEBI:30616"/>
        <dbReference type="ChEBI" id="CHEBI:43176"/>
        <dbReference type="ChEBI" id="CHEBI:68546"/>
        <dbReference type="ChEBI" id="CHEBI:456216"/>
        <dbReference type="EC" id="2.7.11.23"/>
    </reaction>
</comment>
<dbReference type="InterPro" id="IPR008271">
    <property type="entry name" value="Ser/Thr_kinase_AS"/>
</dbReference>
<protein>
    <submittedName>
        <fullName evidence="12">Cyclin-dependent kinase 10</fullName>
    </submittedName>
</protein>
<comment type="caution">
    <text evidence="12">The sequence shown here is derived from an EMBL/GenBank/DDBJ whole genome shotgun (WGS) entry which is preliminary data.</text>
</comment>
<evidence type="ECO:0000256" key="2">
    <source>
        <dbReference type="ARBA" id="ARBA00022527"/>
    </source>
</evidence>
<evidence type="ECO:0000256" key="4">
    <source>
        <dbReference type="ARBA" id="ARBA00022741"/>
    </source>
</evidence>
<dbReference type="InterPro" id="IPR050108">
    <property type="entry name" value="CDK"/>
</dbReference>
<dbReference type="PROSITE" id="PS00108">
    <property type="entry name" value="PROTEIN_KINASE_ST"/>
    <property type="match status" value="1"/>
</dbReference>
<dbReference type="PROSITE" id="PS50011">
    <property type="entry name" value="PROTEIN_KINASE_DOM"/>
    <property type="match status" value="1"/>
</dbReference>
<gene>
    <name evidence="12" type="ORF">M0813_15927</name>
</gene>
<keyword evidence="3" id="KW-0808">Transferase</keyword>
<feature type="region of interest" description="Disordered" evidence="10">
    <location>
        <begin position="392"/>
        <end position="434"/>
    </location>
</feature>
<keyword evidence="6" id="KW-0067">ATP-binding</keyword>
<evidence type="ECO:0000256" key="8">
    <source>
        <dbReference type="ARBA" id="ARBA00048367"/>
    </source>
</evidence>
<comment type="similarity">
    <text evidence="1">Belongs to the protein kinase superfamily. CMGC Ser/Thr protein kinase family. CDC2/CDKX subfamily.</text>
</comment>
<organism evidence="12 13">
    <name type="scientific">Anaeramoeba flamelloides</name>
    <dbReference type="NCBI Taxonomy" id="1746091"/>
    <lineage>
        <taxon>Eukaryota</taxon>
        <taxon>Metamonada</taxon>
        <taxon>Anaeramoebidae</taxon>
        <taxon>Anaeramoeba</taxon>
    </lineage>
</organism>
<evidence type="ECO:0000313" key="12">
    <source>
        <dbReference type="EMBL" id="KAJ6251105.1"/>
    </source>
</evidence>
<dbReference type="SUPFAM" id="SSF56112">
    <property type="entry name" value="Protein kinase-like (PK-like)"/>
    <property type="match status" value="1"/>
</dbReference>
<name>A0ABQ8Z2J3_9EUKA</name>
<evidence type="ECO:0000256" key="1">
    <source>
        <dbReference type="ARBA" id="ARBA00006485"/>
    </source>
</evidence>
<keyword evidence="4" id="KW-0547">Nucleotide-binding</keyword>
<proteinExistence type="inferred from homology"/>
<dbReference type="InterPro" id="IPR011009">
    <property type="entry name" value="Kinase-like_dom_sf"/>
</dbReference>
<feature type="compositionally biased region" description="Basic residues" evidence="10">
    <location>
        <begin position="356"/>
        <end position="365"/>
    </location>
</feature>
<evidence type="ECO:0000256" key="3">
    <source>
        <dbReference type="ARBA" id="ARBA00022679"/>
    </source>
</evidence>
<dbReference type="InterPro" id="IPR000719">
    <property type="entry name" value="Prot_kinase_dom"/>
</dbReference>
<evidence type="ECO:0000259" key="11">
    <source>
        <dbReference type="PROSITE" id="PS50011"/>
    </source>
</evidence>
<evidence type="ECO:0000256" key="7">
    <source>
        <dbReference type="ARBA" id="ARBA00047811"/>
    </source>
</evidence>
<evidence type="ECO:0000256" key="6">
    <source>
        <dbReference type="ARBA" id="ARBA00022840"/>
    </source>
</evidence>
<evidence type="ECO:0000256" key="10">
    <source>
        <dbReference type="SAM" id="MobiDB-lite"/>
    </source>
</evidence>
<dbReference type="Gene3D" id="3.30.200.20">
    <property type="entry name" value="Phosphorylase Kinase, domain 1"/>
    <property type="match status" value="1"/>
</dbReference>
<reference evidence="12" key="1">
    <citation type="submission" date="2022-08" db="EMBL/GenBank/DDBJ databases">
        <title>Novel sulfate-reducing endosymbionts in the free-living metamonad Anaeramoeba.</title>
        <authorList>
            <person name="Jerlstrom-Hultqvist J."/>
            <person name="Cepicka I."/>
            <person name="Gallot-Lavallee L."/>
            <person name="Salas-Leiva D."/>
            <person name="Curtis B.A."/>
            <person name="Zahonova K."/>
            <person name="Pipaliya S."/>
            <person name="Dacks J."/>
            <person name="Roger A.J."/>
        </authorList>
    </citation>
    <scope>NUCLEOTIDE SEQUENCE</scope>
    <source>
        <strain evidence="12">Schooner1</strain>
    </source>
</reference>
<feature type="region of interest" description="Disordered" evidence="10">
    <location>
        <begin position="352"/>
        <end position="379"/>
    </location>
</feature>
<evidence type="ECO:0000256" key="5">
    <source>
        <dbReference type="ARBA" id="ARBA00022777"/>
    </source>
</evidence>
<dbReference type="Proteomes" id="UP001150062">
    <property type="component" value="Unassembled WGS sequence"/>
</dbReference>
<feature type="domain" description="Protein kinase" evidence="11">
    <location>
        <begin position="9"/>
        <end position="315"/>
    </location>
</feature>
<comment type="catalytic activity">
    <reaction evidence="7">
        <text>L-threonyl-[protein] + ATP = O-phospho-L-threonyl-[protein] + ADP + H(+)</text>
        <dbReference type="Rhea" id="RHEA:46608"/>
        <dbReference type="Rhea" id="RHEA-COMP:11060"/>
        <dbReference type="Rhea" id="RHEA-COMP:11605"/>
        <dbReference type="ChEBI" id="CHEBI:15378"/>
        <dbReference type="ChEBI" id="CHEBI:30013"/>
        <dbReference type="ChEBI" id="CHEBI:30616"/>
        <dbReference type="ChEBI" id="CHEBI:61977"/>
        <dbReference type="ChEBI" id="CHEBI:456216"/>
        <dbReference type="EC" id="2.7.11.22"/>
    </reaction>
</comment>
<keyword evidence="13" id="KW-1185">Reference proteome</keyword>
<dbReference type="SMART" id="SM00220">
    <property type="entry name" value="S_TKc"/>
    <property type="match status" value="1"/>
</dbReference>
<feature type="compositionally biased region" description="Basic residues" evidence="10">
    <location>
        <begin position="423"/>
        <end position="434"/>
    </location>
</feature>
<keyword evidence="2" id="KW-0723">Serine/threonine-protein kinase</keyword>
<dbReference type="PANTHER" id="PTHR24056">
    <property type="entry name" value="CELL DIVISION PROTEIN KINASE"/>
    <property type="match status" value="1"/>
</dbReference>
<evidence type="ECO:0000256" key="9">
    <source>
        <dbReference type="ARBA" id="ARBA00049280"/>
    </source>
</evidence>
<comment type="catalytic activity">
    <reaction evidence="8">
        <text>L-seryl-[protein] + ATP = O-phospho-L-seryl-[protein] + ADP + H(+)</text>
        <dbReference type="Rhea" id="RHEA:17989"/>
        <dbReference type="Rhea" id="RHEA-COMP:9863"/>
        <dbReference type="Rhea" id="RHEA-COMP:11604"/>
        <dbReference type="ChEBI" id="CHEBI:15378"/>
        <dbReference type="ChEBI" id="CHEBI:29999"/>
        <dbReference type="ChEBI" id="CHEBI:30616"/>
        <dbReference type="ChEBI" id="CHEBI:83421"/>
        <dbReference type="ChEBI" id="CHEBI:456216"/>
        <dbReference type="EC" id="2.7.11.22"/>
    </reaction>
</comment>
<dbReference type="PANTHER" id="PTHR24056:SF495">
    <property type="entry name" value="CYCLIN-DEPENDENT KINASE 8-RELATED"/>
    <property type="match status" value="1"/>
</dbReference>
<dbReference type="Gene3D" id="1.10.510.10">
    <property type="entry name" value="Transferase(Phosphotransferase) domain 1"/>
    <property type="match status" value="1"/>
</dbReference>
<sequence>MNKDIFLIYEFLGVIAEGSYGIVHKARHRKTKQNVAIKEYKNRSTSNEGMMISTIREIKLLTDLNHETIVKIKDIFITENDQKMQSKMFIVFEYAEFELSTLIQYHKKQQTRMPPKLIKNLMYQILLAINYLHQNWVIHRDIKPANILIKHTNEEKGIVKITDFGLSRIFKDPFRPLGHDGDVVTLWYRAPELLLGSNHYTKAIDMWSVGCLFAELITGNPLFRGKEIKQRNTFQNDQMGQIIKILGKPTPLKWKDVTKLQFYPEINKLKSKKNTLSQHVKLAKSDLAYQLMSKMLLYDPKERITFQQALNHPYFSELSNLQNNIMPAFKEDAPEYPSRKLLSYSKKYHSNPSFKIKMHPNKKNSIRPSKSNNKTNNTFLVNKRFIKGKSLNVNQDFSRKRKNSISENKFNKKLENSISPSNNKKKRTNEKKKN</sequence>